<name>A0A1Y1YK88_9PLEO</name>
<accession>A0A1Y1YK88</accession>
<dbReference type="OrthoDB" id="5336357at2759"/>
<evidence type="ECO:0000313" key="3">
    <source>
        <dbReference type="Proteomes" id="UP000193144"/>
    </source>
</evidence>
<sequence>MGFKRKRSLDESPLSTSSFSGSTPEARSPTPMPRQFDGAMDIDMSPRFDFSRWRSARVSSSDANGRTRKRFRDNRPDERVIHETTIKKLFSAQRNHPHAEPILSDSHTHASTPASVPAPAVQKSTLHAFWKLPAPAVRPVAPTIQIQHHQVAPQTWDAPRCDDCDTTLHNDTDGMDVDMDVDGPNLSSPFACRDCGKNVCGMCAVVSNTRHCLQCATTGRNSRRWW</sequence>
<proteinExistence type="predicted"/>
<protein>
    <submittedName>
        <fullName evidence="2">Uncharacterized protein</fullName>
    </submittedName>
</protein>
<gene>
    <name evidence="2" type="ORF">BCR34DRAFT_548059</name>
</gene>
<organism evidence="2 3">
    <name type="scientific">Clohesyomyces aquaticus</name>
    <dbReference type="NCBI Taxonomy" id="1231657"/>
    <lineage>
        <taxon>Eukaryota</taxon>
        <taxon>Fungi</taxon>
        <taxon>Dikarya</taxon>
        <taxon>Ascomycota</taxon>
        <taxon>Pezizomycotina</taxon>
        <taxon>Dothideomycetes</taxon>
        <taxon>Pleosporomycetidae</taxon>
        <taxon>Pleosporales</taxon>
        <taxon>Lindgomycetaceae</taxon>
        <taxon>Clohesyomyces</taxon>
    </lineage>
</organism>
<dbReference type="AlphaFoldDB" id="A0A1Y1YK88"/>
<dbReference type="STRING" id="1231657.A0A1Y1YK88"/>
<feature type="region of interest" description="Disordered" evidence="1">
    <location>
        <begin position="1"/>
        <end position="41"/>
    </location>
</feature>
<feature type="compositionally biased region" description="Low complexity" evidence="1">
    <location>
        <begin position="12"/>
        <end position="24"/>
    </location>
</feature>
<evidence type="ECO:0000313" key="2">
    <source>
        <dbReference type="EMBL" id="ORX98425.1"/>
    </source>
</evidence>
<dbReference type="EMBL" id="MCFA01000215">
    <property type="protein sequence ID" value="ORX98425.1"/>
    <property type="molecule type" value="Genomic_DNA"/>
</dbReference>
<reference evidence="2 3" key="1">
    <citation type="submission" date="2016-07" db="EMBL/GenBank/DDBJ databases">
        <title>Pervasive Adenine N6-methylation of Active Genes in Fungi.</title>
        <authorList>
            <consortium name="DOE Joint Genome Institute"/>
            <person name="Mondo S.J."/>
            <person name="Dannebaum R.O."/>
            <person name="Kuo R.C."/>
            <person name="Labutti K."/>
            <person name="Haridas S."/>
            <person name="Kuo A."/>
            <person name="Salamov A."/>
            <person name="Ahrendt S.R."/>
            <person name="Lipzen A."/>
            <person name="Sullivan W."/>
            <person name="Andreopoulos W.B."/>
            <person name="Clum A."/>
            <person name="Lindquist E."/>
            <person name="Daum C."/>
            <person name="Ramamoorthy G.K."/>
            <person name="Gryganskyi A."/>
            <person name="Culley D."/>
            <person name="Magnuson J.K."/>
            <person name="James T.Y."/>
            <person name="O'Malley M.A."/>
            <person name="Stajich J.E."/>
            <person name="Spatafora J.W."/>
            <person name="Visel A."/>
            <person name="Grigoriev I.V."/>
        </authorList>
    </citation>
    <scope>NUCLEOTIDE SEQUENCE [LARGE SCALE GENOMIC DNA]</scope>
    <source>
        <strain evidence="2 3">CBS 115471</strain>
    </source>
</reference>
<dbReference type="Proteomes" id="UP000193144">
    <property type="component" value="Unassembled WGS sequence"/>
</dbReference>
<keyword evidence="3" id="KW-1185">Reference proteome</keyword>
<comment type="caution">
    <text evidence="2">The sequence shown here is derived from an EMBL/GenBank/DDBJ whole genome shotgun (WGS) entry which is preliminary data.</text>
</comment>
<feature type="region of interest" description="Disordered" evidence="1">
    <location>
        <begin position="92"/>
        <end position="116"/>
    </location>
</feature>
<evidence type="ECO:0000256" key="1">
    <source>
        <dbReference type="SAM" id="MobiDB-lite"/>
    </source>
</evidence>